<keyword evidence="6 7" id="KW-0539">Nucleus</keyword>
<keyword evidence="4 7" id="KW-0010">Activator</keyword>
<comment type="subcellular location">
    <subcellularLocation>
        <location evidence="1 7">Nucleus</location>
    </subcellularLocation>
</comment>
<dbReference type="InParanoid" id="K1QM83"/>
<feature type="domain" description="Mediator complex subunit MED14 N-terminal" evidence="8">
    <location>
        <begin position="66"/>
        <end position="152"/>
    </location>
</feature>
<keyword evidence="5 7" id="KW-0804">Transcription</keyword>
<dbReference type="GO" id="GO:0006357">
    <property type="term" value="P:regulation of transcription by RNA polymerase II"/>
    <property type="evidence" value="ECO:0007669"/>
    <property type="project" value="InterPro"/>
</dbReference>
<organism evidence="9">
    <name type="scientific">Magallana gigas</name>
    <name type="common">Pacific oyster</name>
    <name type="synonym">Crassostrea gigas</name>
    <dbReference type="NCBI Taxonomy" id="29159"/>
    <lineage>
        <taxon>Eukaryota</taxon>
        <taxon>Metazoa</taxon>
        <taxon>Spiralia</taxon>
        <taxon>Lophotrochozoa</taxon>
        <taxon>Mollusca</taxon>
        <taxon>Bivalvia</taxon>
        <taxon>Autobranchia</taxon>
        <taxon>Pteriomorphia</taxon>
        <taxon>Ostreida</taxon>
        <taxon>Ostreoidea</taxon>
        <taxon>Ostreidae</taxon>
        <taxon>Magallana</taxon>
    </lineage>
</organism>
<evidence type="ECO:0000256" key="3">
    <source>
        <dbReference type="ARBA" id="ARBA00023015"/>
    </source>
</evidence>
<comment type="function">
    <text evidence="7">Component of the Mediator complex, a coactivator involved in the regulated transcription of nearly all RNA polymerase II-dependent genes. Mediator functions as a bridge to convey information from gene-specific regulatory proteins to the basal RNA polymerase II transcription machinery. Mediator is recruited to promoters by direct interactions with regulatory proteins and serves as a scaffold for the assembly of a functional preinitiation complex with RNA polymerase II and the general transcription factors.</text>
</comment>
<dbReference type="GO" id="GO:0070847">
    <property type="term" value="C:core mediator complex"/>
    <property type="evidence" value="ECO:0007669"/>
    <property type="project" value="TreeGrafter"/>
</dbReference>
<reference evidence="9" key="1">
    <citation type="journal article" date="2012" name="Nature">
        <title>The oyster genome reveals stress adaptation and complexity of shell formation.</title>
        <authorList>
            <person name="Zhang G."/>
            <person name="Fang X."/>
            <person name="Guo X."/>
            <person name="Li L."/>
            <person name="Luo R."/>
            <person name="Xu F."/>
            <person name="Yang P."/>
            <person name="Zhang L."/>
            <person name="Wang X."/>
            <person name="Qi H."/>
            <person name="Xiong Z."/>
            <person name="Que H."/>
            <person name="Xie Y."/>
            <person name="Holland P.W."/>
            <person name="Paps J."/>
            <person name="Zhu Y."/>
            <person name="Wu F."/>
            <person name="Chen Y."/>
            <person name="Wang J."/>
            <person name="Peng C."/>
            <person name="Meng J."/>
            <person name="Yang L."/>
            <person name="Liu J."/>
            <person name="Wen B."/>
            <person name="Zhang N."/>
            <person name="Huang Z."/>
            <person name="Zhu Q."/>
            <person name="Feng Y."/>
            <person name="Mount A."/>
            <person name="Hedgecock D."/>
            <person name="Xu Z."/>
            <person name="Liu Y."/>
            <person name="Domazet-Loso T."/>
            <person name="Du Y."/>
            <person name="Sun X."/>
            <person name="Zhang S."/>
            <person name="Liu B."/>
            <person name="Cheng P."/>
            <person name="Jiang X."/>
            <person name="Li J."/>
            <person name="Fan D."/>
            <person name="Wang W."/>
            <person name="Fu W."/>
            <person name="Wang T."/>
            <person name="Wang B."/>
            <person name="Zhang J."/>
            <person name="Peng Z."/>
            <person name="Li Y."/>
            <person name="Li N."/>
            <person name="Wang J."/>
            <person name="Chen M."/>
            <person name="He Y."/>
            <person name="Tan F."/>
            <person name="Song X."/>
            <person name="Zheng Q."/>
            <person name="Huang R."/>
            <person name="Yang H."/>
            <person name="Du X."/>
            <person name="Chen L."/>
            <person name="Yang M."/>
            <person name="Gaffney P.M."/>
            <person name="Wang S."/>
            <person name="Luo L."/>
            <person name="She Z."/>
            <person name="Ming Y."/>
            <person name="Huang W."/>
            <person name="Zhang S."/>
            <person name="Huang B."/>
            <person name="Zhang Y."/>
            <person name="Qu T."/>
            <person name="Ni P."/>
            <person name="Miao G."/>
            <person name="Wang J."/>
            <person name="Wang Q."/>
            <person name="Steinberg C.E."/>
            <person name="Wang H."/>
            <person name="Li N."/>
            <person name="Qian L."/>
            <person name="Zhang G."/>
            <person name="Li Y."/>
            <person name="Yang H."/>
            <person name="Liu X."/>
            <person name="Wang J."/>
            <person name="Yin Y."/>
            <person name="Wang J."/>
        </authorList>
    </citation>
    <scope>NUCLEOTIDE SEQUENCE [LARGE SCALE GENOMIC DNA]</scope>
    <source>
        <strain evidence="9">05x7-T-G4-1.051#20</strain>
    </source>
</reference>
<proteinExistence type="inferred from homology"/>
<dbReference type="InterPro" id="IPR013947">
    <property type="entry name" value="Mediator_Med14"/>
</dbReference>
<gene>
    <name evidence="9" type="ORF">CGI_10002327</name>
</gene>
<dbReference type="AlphaFoldDB" id="K1QM83"/>
<dbReference type="PANTHER" id="PTHR12809:SF2">
    <property type="entry name" value="MEDIATOR OF RNA POLYMERASE II TRANSCRIPTION SUBUNIT 14"/>
    <property type="match status" value="1"/>
</dbReference>
<dbReference type="PANTHER" id="PTHR12809">
    <property type="entry name" value="MEDIATOR COMPLEX SUBUNIT"/>
    <property type="match status" value="1"/>
</dbReference>
<evidence type="ECO:0000256" key="5">
    <source>
        <dbReference type="ARBA" id="ARBA00023163"/>
    </source>
</evidence>
<dbReference type="InterPro" id="IPR055122">
    <property type="entry name" value="Med14_N"/>
</dbReference>
<evidence type="ECO:0000256" key="1">
    <source>
        <dbReference type="ARBA" id="ARBA00004123"/>
    </source>
</evidence>
<dbReference type="Gene3D" id="2.60.120.260">
    <property type="entry name" value="Galactose-binding domain-like"/>
    <property type="match status" value="1"/>
</dbReference>
<evidence type="ECO:0000256" key="7">
    <source>
        <dbReference type="RuleBase" id="RU365082"/>
    </source>
</evidence>
<evidence type="ECO:0000256" key="2">
    <source>
        <dbReference type="ARBA" id="ARBA00007813"/>
    </source>
</evidence>
<keyword evidence="3 7" id="KW-0805">Transcription regulation</keyword>
<name>K1QM83_MAGGI</name>
<protein>
    <recommendedName>
        <fullName evidence="7">Mediator of RNA polymerase II transcription subunit 14</fullName>
    </recommendedName>
    <alternativeName>
        <fullName evidence="7">Mediator complex subunit 14</fullName>
    </alternativeName>
</protein>
<dbReference type="GO" id="GO:0003712">
    <property type="term" value="F:transcription coregulator activity"/>
    <property type="evidence" value="ECO:0007669"/>
    <property type="project" value="UniProtKB-UniRule"/>
</dbReference>
<evidence type="ECO:0000313" key="9">
    <source>
        <dbReference type="EMBL" id="EKC32174.1"/>
    </source>
</evidence>
<dbReference type="Pfam" id="PF08638">
    <property type="entry name" value="Med14"/>
    <property type="match status" value="1"/>
</dbReference>
<dbReference type="GO" id="GO:0016592">
    <property type="term" value="C:mediator complex"/>
    <property type="evidence" value="ECO:0007669"/>
    <property type="project" value="UniProtKB-UniRule"/>
</dbReference>
<comment type="subunit">
    <text evidence="7">Component of the Mediator complex.</text>
</comment>
<evidence type="ECO:0000259" key="8">
    <source>
        <dbReference type="Pfam" id="PF08638"/>
    </source>
</evidence>
<comment type="similarity">
    <text evidence="2 7">Belongs to the Mediator complex subunit 14 family.</text>
</comment>
<evidence type="ECO:0000256" key="6">
    <source>
        <dbReference type="ARBA" id="ARBA00023242"/>
    </source>
</evidence>
<sequence length="215" mass="24412">MCIFTVNIALNKPAYLQYQYRLGDKIYDASNAVDGRKSDLRLGGGQCASSEPQQTATWWVNLTSYEICNFLEQQSMWFVETADMLAKMARETLVNARLPTFSLPCAIDVLTLGSYPRLPSCIRDKIVPPDAITPAEKRQTLQRLTQATLTLMGDSPKIPWRLLDITLLVEDPETGDGKSLVHSLQINYIHQLVQSRLMDNERPLHDLYRLLRILS</sequence>
<evidence type="ECO:0000256" key="4">
    <source>
        <dbReference type="ARBA" id="ARBA00023159"/>
    </source>
</evidence>
<dbReference type="HOGENOM" id="CLU_1284419_0_0_1"/>
<accession>K1QM83</accession>
<dbReference type="EMBL" id="JH817777">
    <property type="protein sequence ID" value="EKC32174.1"/>
    <property type="molecule type" value="Genomic_DNA"/>
</dbReference>